<organism evidence="2 3">
    <name type="scientific">Alkalihalobacillus trypoxylicola</name>
    <dbReference type="NCBI Taxonomy" id="519424"/>
    <lineage>
        <taxon>Bacteria</taxon>
        <taxon>Bacillati</taxon>
        <taxon>Bacillota</taxon>
        <taxon>Bacilli</taxon>
        <taxon>Bacillales</taxon>
        <taxon>Bacillaceae</taxon>
        <taxon>Alkalihalobacillus</taxon>
    </lineage>
</organism>
<dbReference type="FunFam" id="3.40.630.30:FF:000133">
    <property type="entry name" value="Acetyltransferase, GNAT family"/>
    <property type="match status" value="1"/>
</dbReference>
<proteinExistence type="predicted"/>
<feature type="domain" description="N-acetyltransferase" evidence="1">
    <location>
        <begin position="1"/>
        <end position="156"/>
    </location>
</feature>
<dbReference type="InterPro" id="IPR016181">
    <property type="entry name" value="Acyl_CoA_acyltransferase"/>
</dbReference>
<dbReference type="SUPFAM" id="SSF55729">
    <property type="entry name" value="Acyl-CoA N-acyltransferases (Nat)"/>
    <property type="match status" value="1"/>
</dbReference>
<gene>
    <name evidence="2" type="ORF">AZF04_02875</name>
</gene>
<keyword evidence="3" id="KW-1185">Reference proteome</keyword>
<dbReference type="Pfam" id="PF00583">
    <property type="entry name" value="Acetyltransf_1"/>
    <property type="match status" value="1"/>
</dbReference>
<dbReference type="AlphaFoldDB" id="A0A161PLN0"/>
<dbReference type="InterPro" id="IPR000182">
    <property type="entry name" value="GNAT_dom"/>
</dbReference>
<sequence>MNIRFVQSDDYPKIIAVLNEWWGGRNMKDKLPRLFFEHFQNTSYIMEKDGELIGFIIGFLSQSQSEKAYIHFVGVHPNYRQLKIGKRLYEHFIHNVKESGVKTLHCITSPINKGSIAYHQKLGFSIVKGDAIEDGISIHSHYDGVNESRVVFAKHI</sequence>
<dbReference type="EMBL" id="LTAO01000001">
    <property type="protein sequence ID" value="KYG35296.1"/>
    <property type="molecule type" value="Genomic_DNA"/>
</dbReference>
<dbReference type="CDD" id="cd04301">
    <property type="entry name" value="NAT_SF"/>
    <property type="match status" value="1"/>
</dbReference>
<dbReference type="Gene3D" id="3.40.630.30">
    <property type="match status" value="1"/>
</dbReference>
<dbReference type="PANTHER" id="PTHR43072:SF36">
    <property type="entry name" value="RIBOSOMAL-PROTEIN-ALANINE ACETYLTRANSFERASE"/>
    <property type="match status" value="1"/>
</dbReference>
<dbReference type="Proteomes" id="UP000075806">
    <property type="component" value="Unassembled WGS sequence"/>
</dbReference>
<evidence type="ECO:0000259" key="1">
    <source>
        <dbReference type="PROSITE" id="PS51186"/>
    </source>
</evidence>
<dbReference type="OrthoDB" id="8593648at2"/>
<reference evidence="2" key="1">
    <citation type="submission" date="2016-02" db="EMBL/GenBank/DDBJ databases">
        <title>Genome sequence of Bacillus trypoxylicola KCTC 13244(T).</title>
        <authorList>
            <person name="Jeong H."/>
            <person name="Park S.-H."/>
            <person name="Choi S.-K."/>
        </authorList>
    </citation>
    <scope>NUCLEOTIDE SEQUENCE [LARGE SCALE GENOMIC DNA]</scope>
    <source>
        <strain evidence="2">KCTC 13244</strain>
    </source>
</reference>
<comment type="caution">
    <text evidence="2">The sequence shown here is derived from an EMBL/GenBank/DDBJ whole genome shotgun (WGS) entry which is preliminary data.</text>
</comment>
<dbReference type="RefSeq" id="WP_045479878.1">
    <property type="nucleotide sequence ID" value="NZ_LTAO01000001.1"/>
</dbReference>
<evidence type="ECO:0000313" key="3">
    <source>
        <dbReference type="Proteomes" id="UP000075806"/>
    </source>
</evidence>
<evidence type="ECO:0000313" key="2">
    <source>
        <dbReference type="EMBL" id="KYG35296.1"/>
    </source>
</evidence>
<name>A0A161PLN0_9BACI</name>
<dbReference type="PIRSF" id="PIRSF037663">
    <property type="entry name" value="Acetyltransf_GNAT_prd"/>
    <property type="match status" value="1"/>
</dbReference>
<accession>A0A161PLN0</accession>
<dbReference type="PROSITE" id="PS51186">
    <property type="entry name" value="GNAT"/>
    <property type="match status" value="1"/>
</dbReference>
<dbReference type="InterPro" id="IPR017255">
    <property type="entry name" value="AcTrfase_GNAT_prd"/>
</dbReference>
<dbReference type="PANTHER" id="PTHR43072">
    <property type="entry name" value="N-ACETYLTRANSFERASE"/>
    <property type="match status" value="1"/>
</dbReference>
<protein>
    <recommendedName>
        <fullName evidence="1">N-acetyltransferase domain-containing protein</fullName>
    </recommendedName>
</protein>
<dbReference type="STRING" id="519424.AZF04_02875"/>
<dbReference type="GO" id="GO:0016747">
    <property type="term" value="F:acyltransferase activity, transferring groups other than amino-acyl groups"/>
    <property type="evidence" value="ECO:0007669"/>
    <property type="project" value="InterPro"/>
</dbReference>